<evidence type="ECO:0000256" key="4">
    <source>
        <dbReference type="ARBA" id="ARBA00022679"/>
    </source>
</evidence>
<sequence>MNCKTFSSLLSNLREKRPLVHHITNYVTVNDCANITLCIGAAPVMAHAHEEVAEMVSMAGALVLNIGTLDKSQIESMLIAGKRANQLNIPIILDPVGAGATRLRTECANRLLHDLKISVIKGNAGEIAILAGEEGIVKGVDSHGVKGDPLSIAKSLASSLGLTVAMSGATDIVTDGKKSIFIDNGHELMGKISGTGCMAASICGAFSSVTEDSVTSTAAALTAFGIAGEKAGVNNYAPFSFKTSLFDEVYKLSPEDLEKYARVRVI</sequence>
<dbReference type="InterPro" id="IPR000417">
    <property type="entry name" value="Hyethyz_kinase"/>
</dbReference>
<dbReference type="EMBL" id="PGCK01000007">
    <property type="protein sequence ID" value="MCD1295128.1"/>
    <property type="molecule type" value="Genomic_DNA"/>
</dbReference>
<dbReference type="PIRSF" id="PIRSF000513">
    <property type="entry name" value="Thz_kinase"/>
    <property type="match status" value="1"/>
</dbReference>
<organism evidence="12 13">
    <name type="scientific">Methanooceanicella nereidis</name>
    <dbReference type="NCBI Taxonomy" id="2052831"/>
    <lineage>
        <taxon>Archaea</taxon>
        <taxon>Methanobacteriati</taxon>
        <taxon>Methanobacteriota</taxon>
        <taxon>Stenosarchaea group</taxon>
        <taxon>Methanomicrobia</taxon>
        <taxon>Methanocellales</taxon>
        <taxon>Methanocellaceae</taxon>
        <taxon>Methanooceanicella</taxon>
    </lineage>
</organism>
<dbReference type="RefSeq" id="WP_230741978.1">
    <property type="nucleotide sequence ID" value="NZ_PGCK01000007.1"/>
</dbReference>
<dbReference type="GO" id="GO:0005524">
    <property type="term" value="F:ATP binding"/>
    <property type="evidence" value="ECO:0007669"/>
    <property type="project" value="UniProtKB-UniRule"/>
</dbReference>
<dbReference type="HAMAP" id="MF_00228">
    <property type="entry name" value="Thz_kinase"/>
    <property type="match status" value="1"/>
</dbReference>
<comment type="function">
    <text evidence="11">Catalyzes the phosphorylation of the hydroxyl group of 4-methyl-5-beta-hydroxyethylthiazole (THZ).</text>
</comment>
<feature type="binding site" evidence="11">
    <location>
        <position position="167"/>
    </location>
    <ligand>
        <name>ATP</name>
        <dbReference type="ChEBI" id="CHEBI:30616"/>
    </ligand>
</feature>
<evidence type="ECO:0000256" key="10">
    <source>
        <dbReference type="ARBA" id="ARBA00022977"/>
    </source>
</evidence>
<keyword evidence="8 11" id="KW-0067">ATP-binding</keyword>
<evidence type="ECO:0000313" key="12">
    <source>
        <dbReference type="EMBL" id="MCD1295128.1"/>
    </source>
</evidence>
<evidence type="ECO:0000256" key="9">
    <source>
        <dbReference type="ARBA" id="ARBA00022842"/>
    </source>
</evidence>
<dbReference type="SUPFAM" id="SSF53613">
    <property type="entry name" value="Ribokinase-like"/>
    <property type="match status" value="1"/>
</dbReference>
<comment type="similarity">
    <text evidence="11">Belongs to the Thz kinase family.</text>
</comment>
<evidence type="ECO:0000256" key="11">
    <source>
        <dbReference type="HAMAP-Rule" id="MF_00228"/>
    </source>
</evidence>
<dbReference type="AlphaFoldDB" id="A0AAP2RCX9"/>
<keyword evidence="7 11" id="KW-0418">Kinase</keyword>
<dbReference type="GO" id="GO:0004417">
    <property type="term" value="F:hydroxyethylthiazole kinase activity"/>
    <property type="evidence" value="ECO:0007669"/>
    <property type="project" value="UniProtKB-UniRule"/>
</dbReference>
<keyword evidence="10 11" id="KW-0784">Thiamine biosynthesis</keyword>
<accession>A0AAP2RCX9</accession>
<comment type="pathway">
    <text evidence="3 11">Cofactor biosynthesis; thiamine diphosphate biosynthesis; 4-methyl-5-(2-phosphoethyl)-thiazole from 5-(2-hydroxyethyl)-4-methylthiazole: step 1/1.</text>
</comment>
<dbReference type="NCBIfam" id="NF006830">
    <property type="entry name" value="PRK09355.1"/>
    <property type="match status" value="1"/>
</dbReference>
<dbReference type="Pfam" id="PF02110">
    <property type="entry name" value="HK"/>
    <property type="match status" value="1"/>
</dbReference>
<comment type="catalytic activity">
    <reaction evidence="1 11">
        <text>5-(2-hydroxyethyl)-4-methylthiazole + ATP = 4-methyl-5-(2-phosphooxyethyl)-thiazole + ADP + H(+)</text>
        <dbReference type="Rhea" id="RHEA:24212"/>
        <dbReference type="ChEBI" id="CHEBI:15378"/>
        <dbReference type="ChEBI" id="CHEBI:17957"/>
        <dbReference type="ChEBI" id="CHEBI:30616"/>
        <dbReference type="ChEBI" id="CHEBI:58296"/>
        <dbReference type="ChEBI" id="CHEBI:456216"/>
        <dbReference type="EC" id="2.7.1.50"/>
    </reaction>
</comment>
<evidence type="ECO:0000313" key="13">
    <source>
        <dbReference type="Proteomes" id="UP001320159"/>
    </source>
</evidence>
<feature type="binding site" evidence="11">
    <location>
        <position position="194"/>
    </location>
    <ligand>
        <name>substrate</name>
    </ligand>
</feature>
<keyword evidence="13" id="KW-1185">Reference proteome</keyword>
<keyword evidence="9 11" id="KW-0460">Magnesium</keyword>
<dbReference type="Proteomes" id="UP001320159">
    <property type="component" value="Unassembled WGS sequence"/>
</dbReference>
<evidence type="ECO:0000256" key="3">
    <source>
        <dbReference type="ARBA" id="ARBA00004868"/>
    </source>
</evidence>
<evidence type="ECO:0000256" key="2">
    <source>
        <dbReference type="ARBA" id="ARBA00001946"/>
    </source>
</evidence>
<feature type="binding site" evidence="11">
    <location>
        <position position="45"/>
    </location>
    <ligand>
        <name>substrate</name>
    </ligand>
</feature>
<name>A0AAP2RCX9_9EURY</name>
<feature type="binding site" evidence="11">
    <location>
        <position position="121"/>
    </location>
    <ligand>
        <name>ATP</name>
        <dbReference type="ChEBI" id="CHEBI:30616"/>
    </ligand>
</feature>
<keyword evidence="4 11" id="KW-0808">Transferase</keyword>
<evidence type="ECO:0000256" key="5">
    <source>
        <dbReference type="ARBA" id="ARBA00022723"/>
    </source>
</evidence>
<dbReference type="EC" id="2.7.1.50" evidence="11"/>
<protein>
    <recommendedName>
        <fullName evidence="11">Hydroxyethylthiazole kinase</fullName>
        <ecNumber evidence="11">2.7.1.50</ecNumber>
    </recommendedName>
    <alternativeName>
        <fullName evidence="11">4-methyl-5-beta-hydroxyethylthiazole kinase</fullName>
        <shortName evidence="11">TH kinase</shortName>
        <shortName evidence="11">Thz kinase</shortName>
    </alternativeName>
</protein>
<dbReference type="GO" id="GO:0000287">
    <property type="term" value="F:magnesium ion binding"/>
    <property type="evidence" value="ECO:0007669"/>
    <property type="project" value="UniProtKB-UniRule"/>
</dbReference>
<comment type="caution">
    <text evidence="12">The sequence shown here is derived from an EMBL/GenBank/DDBJ whole genome shotgun (WGS) entry which is preliminary data.</text>
</comment>
<dbReference type="InterPro" id="IPR029056">
    <property type="entry name" value="Ribokinase-like"/>
</dbReference>
<evidence type="ECO:0000256" key="8">
    <source>
        <dbReference type="ARBA" id="ARBA00022840"/>
    </source>
</evidence>
<dbReference type="NCBIfam" id="TIGR00694">
    <property type="entry name" value="thiM"/>
    <property type="match status" value="1"/>
</dbReference>
<evidence type="ECO:0000256" key="7">
    <source>
        <dbReference type="ARBA" id="ARBA00022777"/>
    </source>
</evidence>
<keyword evidence="6 11" id="KW-0547">Nucleotide-binding</keyword>
<evidence type="ECO:0000256" key="6">
    <source>
        <dbReference type="ARBA" id="ARBA00022741"/>
    </source>
</evidence>
<evidence type="ECO:0000256" key="1">
    <source>
        <dbReference type="ARBA" id="ARBA00001771"/>
    </source>
</evidence>
<proteinExistence type="inferred from homology"/>
<dbReference type="Gene3D" id="3.40.1190.20">
    <property type="match status" value="1"/>
</dbReference>
<gene>
    <name evidence="11" type="primary">thiM</name>
    <name evidence="12" type="ORF">CUJ83_08970</name>
</gene>
<reference evidence="12 13" key="1">
    <citation type="submission" date="2017-11" db="EMBL/GenBank/DDBJ databases">
        <title>Isolation and Characterization of Family Methanocellaceae Species from Potential Methane Hydrate Area Offshore Southwestern Taiwan.</title>
        <authorList>
            <person name="Zhang W.-L."/>
            <person name="Chen W.-C."/>
            <person name="Lai M.-C."/>
            <person name="Chen S.-C."/>
        </authorList>
    </citation>
    <scope>NUCLEOTIDE SEQUENCE [LARGE SCALE GENOMIC DNA]</scope>
    <source>
        <strain evidence="12 13">CWC-04</strain>
    </source>
</reference>
<comment type="cofactor">
    <cofactor evidence="2 11">
        <name>Mg(2+)</name>
        <dbReference type="ChEBI" id="CHEBI:18420"/>
    </cofactor>
</comment>
<dbReference type="PRINTS" id="PR01099">
    <property type="entry name" value="HYETHTZKNASE"/>
</dbReference>
<keyword evidence="5 11" id="KW-0479">Metal-binding</keyword>
<dbReference type="GO" id="GO:0009229">
    <property type="term" value="P:thiamine diphosphate biosynthetic process"/>
    <property type="evidence" value="ECO:0007669"/>
    <property type="project" value="UniProtKB-UniRule"/>
</dbReference>
<dbReference type="GO" id="GO:0009228">
    <property type="term" value="P:thiamine biosynthetic process"/>
    <property type="evidence" value="ECO:0007669"/>
    <property type="project" value="UniProtKB-KW"/>
</dbReference>
<dbReference type="CDD" id="cd01170">
    <property type="entry name" value="THZ_kinase"/>
    <property type="match status" value="1"/>
</dbReference>